<dbReference type="NCBIfam" id="TIGR02893">
    <property type="entry name" value="spore_yabQ"/>
    <property type="match status" value="1"/>
</dbReference>
<dbReference type="RefSeq" id="WP_039312633.1">
    <property type="nucleotide sequence ID" value="NZ_CP006905.1"/>
</dbReference>
<keyword evidence="3" id="KW-1185">Reference proteome</keyword>
<evidence type="ECO:0000313" key="3">
    <source>
        <dbReference type="Proteomes" id="UP000030635"/>
    </source>
</evidence>
<dbReference type="GeneID" id="60851793"/>
<name>A0A0A7FS40_9CLOT</name>
<evidence type="ECO:0000313" key="2">
    <source>
        <dbReference type="EMBL" id="AIY82353.1"/>
    </source>
</evidence>
<feature type="transmembrane region" description="Helical" evidence="1">
    <location>
        <begin position="12"/>
        <end position="29"/>
    </location>
</feature>
<dbReference type="Proteomes" id="UP000030635">
    <property type="component" value="Chromosome"/>
</dbReference>
<dbReference type="HOGENOM" id="CLU_113225_4_0_9"/>
<reference evidence="2 3" key="1">
    <citation type="journal article" date="2015" name="Infect. Genet. Evol.">
        <title>Genomic sequences of six botulinum neurotoxin-producing strains representing three clostridial species illustrate the mobility and diversity of botulinum neurotoxin genes.</title>
        <authorList>
            <person name="Smith T.J."/>
            <person name="Hill K.K."/>
            <person name="Xie G."/>
            <person name="Foley B.T."/>
            <person name="Williamson C.H."/>
            <person name="Foster J.T."/>
            <person name="Johnson S.L."/>
            <person name="Chertkov O."/>
            <person name="Teshima H."/>
            <person name="Gibbons H.S."/>
            <person name="Johnsky L.A."/>
            <person name="Karavis M.A."/>
            <person name="Smith L.A."/>
        </authorList>
    </citation>
    <scope>NUCLEOTIDE SEQUENCE [LARGE SCALE GENOMIC DNA]</scope>
    <source>
        <strain evidence="2">Sullivan</strain>
    </source>
</reference>
<dbReference type="eggNOG" id="ENOG50339JQ">
    <property type="taxonomic scope" value="Bacteria"/>
</dbReference>
<dbReference type="InterPro" id="IPR019074">
    <property type="entry name" value="YabQ"/>
</dbReference>
<gene>
    <name evidence="2" type="primary">yabQ</name>
    <name evidence="2" type="ORF">U729_1271</name>
</gene>
<dbReference type="KEGG" id="cbv:U729_1271"/>
<feature type="transmembrane region" description="Helical" evidence="1">
    <location>
        <begin position="69"/>
        <end position="87"/>
    </location>
</feature>
<proteinExistence type="predicted"/>
<keyword evidence="1" id="KW-1133">Transmembrane helix</keyword>
<dbReference type="EMBL" id="CP006905">
    <property type="protein sequence ID" value="AIY82353.1"/>
    <property type="molecule type" value="Genomic_DNA"/>
</dbReference>
<dbReference type="AlphaFoldDB" id="A0A0A7FS40"/>
<dbReference type="Pfam" id="PF09578">
    <property type="entry name" value="Spore_YabQ"/>
    <property type="match status" value="1"/>
</dbReference>
<keyword evidence="1" id="KW-0812">Transmembrane</keyword>
<sequence>MPLELDVQFDIVIYALLAGLILGMLFDLYRMIRGKSGHKLIIAIQDILFWIFSAIAIFTFLLYTNYAFLGPYVYLCMGVSLFIYLKLFSNFIFKVENGIVTGTKITIRRGYKNASYPFRLFFNKINNKR</sequence>
<dbReference type="STRING" id="1561.NPD11_1728"/>
<accession>A0A0A7FS40</accession>
<organism evidence="2 3">
    <name type="scientific">Clostridium baratii str. Sullivan</name>
    <dbReference type="NCBI Taxonomy" id="1415775"/>
    <lineage>
        <taxon>Bacteria</taxon>
        <taxon>Bacillati</taxon>
        <taxon>Bacillota</taxon>
        <taxon>Clostridia</taxon>
        <taxon>Eubacteriales</taxon>
        <taxon>Clostridiaceae</taxon>
        <taxon>Clostridium</taxon>
    </lineage>
</organism>
<evidence type="ECO:0000256" key="1">
    <source>
        <dbReference type="SAM" id="Phobius"/>
    </source>
</evidence>
<keyword evidence="1" id="KW-0472">Membrane</keyword>
<dbReference type="OrthoDB" id="1685240at2"/>
<protein>
    <submittedName>
        <fullName evidence="2">Spore cortex biosynthesis protein YabQ</fullName>
    </submittedName>
</protein>
<feature type="transmembrane region" description="Helical" evidence="1">
    <location>
        <begin position="41"/>
        <end position="63"/>
    </location>
</feature>